<accession>Q76YX4</accession>
<dbReference type="RefSeq" id="NP_943995.1">
    <property type="nucleotide sequence ID" value="NC_005260.1"/>
</dbReference>
<organism evidence="1 2">
    <name type="scientific">Aeromonas phage Aeh1</name>
    <dbReference type="NCBI Taxonomy" id="2880362"/>
    <lineage>
        <taxon>Viruses</taxon>
        <taxon>Duplodnaviria</taxon>
        <taxon>Heunggongvirae</taxon>
        <taxon>Uroviricota</taxon>
        <taxon>Caudoviricetes</taxon>
        <taxon>Pantevenvirales</taxon>
        <taxon>Straboviridae</taxon>
        <taxon>Cinqassovirus</taxon>
        <taxon>Cinqassovirus aeh1</taxon>
    </lineage>
</organism>
<protein>
    <submittedName>
        <fullName evidence="1">Uncharacterized protein</fullName>
    </submittedName>
</protein>
<gene>
    <name evidence="1" type="ORF">Aeh1gORF131c</name>
</gene>
<reference evidence="1 2" key="1">
    <citation type="journal article" date="2001" name="J. Bacteriol.">
        <title>Phylogeny of the major head and tail genes of the wide-ranging T4-type bacteriophages.</title>
        <authorList>
            <person name="Tetart F."/>
            <person name="Desplats C."/>
            <person name="Kutateladze M."/>
            <person name="Monod C."/>
            <person name="Ackermann H.W."/>
            <person name="Krisch H.M."/>
        </authorList>
    </citation>
    <scope>NUCLEOTIDE SEQUENCE</scope>
</reference>
<evidence type="ECO:0000313" key="2">
    <source>
        <dbReference type="Proteomes" id="UP000002555"/>
    </source>
</evidence>
<name>Q76YX4_9CAUD</name>
<keyword evidence="2" id="KW-1185">Reference proteome</keyword>
<dbReference type="OrthoDB" id="37286at10239"/>
<sequence>MIIHQNGRYSICDTDKSISCLNWTFCVDGFAKHSYGTKDCPSLCTAIRDYRKHLVEEIKYSKEKVDYHAKRDMMLSQELEQLEKEHDFS</sequence>
<dbReference type="EMBL" id="AY266303">
    <property type="protein sequence ID" value="AAQ17772.1"/>
    <property type="molecule type" value="Genomic_DNA"/>
</dbReference>
<proteinExistence type="predicted"/>
<dbReference type="Proteomes" id="UP000002555">
    <property type="component" value="Segment"/>
</dbReference>
<evidence type="ECO:0000313" key="1">
    <source>
        <dbReference type="EMBL" id="AAQ17772.1"/>
    </source>
</evidence>
<dbReference type="KEGG" id="vg:2658048"/>